<name>A0A9X4QTA0_9BACL</name>
<accession>A0A9X4QTA0</accession>
<reference evidence="1" key="1">
    <citation type="submission" date="2022-10" db="EMBL/GenBank/DDBJ databases">
        <title>Comparative genomic analysis of Cohnella hashimotonis sp. nov., isolated from the International Space Station.</title>
        <authorList>
            <person name="Simpson A."/>
            <person name="Venkateswaran K."/>
        </authorList>
    </citation>
    <scope>NUCLEOTIDE SEQUENCE</scope>
    <source>
        <strain evidence="1">DSM 28161</strain>
    </source>
</reference>
<keyword evidence="2" id="KW-1185">Reference proteome</keyword>
<evidence type="ECO:0000313" key="1">
    <source>
        <dbReference type="EMBL" id="MDG0810445.1"/>
    </source>
</evidence>
<dbReference type="Gene3D" id="2.120.10.30">
    <property type="entry name" value="TolB, C-terminal domain"/>
    <property type="match status" value="1"/>
</dbReference>
<sequence length="336" mass="35860">MTNQSKKWGILSSLLAVTLLMPSGWGGGKAYARPTPQAPAYTGSLTWVNYTDPAYQLYPPQLPTNPGDIYIPLFMDIDNADHFYISKVRSPLSLGSGSSLHSGKIEKLSDNGQTSSDITYDSGVTTPIGIAVNDAGDVYVADNTWSMGTSNNTTPNTARLLKLTHDTTAWQSITPPGLKYAMGVDVDKQGNVYVIDGKSDTQSTVTPRIWKWSQAQSTWTDIATSAVTYPIDIAVDSAGDVFITNMKMNQSSGTTSPYQVLKLAAGDTNWTDITPASSSSPSAAIPFMAYGIGIDRYDNVWAANMAGLQGVSKVMKLESGGGSGGLDGDRHPFECI</sequence>
<dbReference type="SUPFAM" id="SSF101898">
    <property type="entry name" value="NHL repeat"/>
    <property type="match status" value="1"/>
</dbReference>
<dbReference type="AlphaFoldDB" id="A0A9X4QTA0"/>
<dbReference type="EMBL" id="JAPDIA010000003">
    <property type="protein sequence ID" value="MDG0810445.1"/>
    <property type="molecule type" value="Genomic_DNA"/>
</dbReference>
<gene>
    <name evidence="1" type="ORF">OMP40_14620</name>
</gene>
<dbReference type="InterPro" id="IPR011042">
    <property type="entry name" value="6-blade_b-propeller_TolB-like"/>
</dbReference>
<comment type="caution">
    <text evidence="1">The sequence shown here is derived from an EMBL/GenBank/DDBJ whole genome shotgun (WGS) entry which is preliminary data.</text>
</comment>
<organism evidence="1 2">
    <name type="scientific">Cohnella rhizosphaerae</name>
    <dbReference type="NCBI Taxonomy" id="1457232"/>
    <lineage>
        <taxon>Bacteria</taxon>
        <taxon>Bacillati</taxon>
        <taxon>Bacillota</taxon>
        <taxon>Bacilli</taxon>
        <taxon>Bacillales</taxon>
        <taxon>Paenibacillaceae</taxon>
        <taxon>Cohnella</taxon>
    </lineage>
</organism>
<proteinExistence type="predicted"/>
<dbReference type="RefSeq" id="WP_277532276.1">
    <property type="nucleotide sequence ID" value="NZ_JAPDIA010000003.1"/>
</dbReference>
<protein>
    <submittedName>
        <fullName evidence="1">Uncharacterized protein</fullName>
    </submittedName>
</protein>
<dbReference type="Proteomes" id="UP001153404">
    <property type="component" value="Unassembled WGS sequence"/>
</dbReference>
<evidence type="ECO:0000313" key="2">
    <source>
        <dbReference type="Proteomes" id="UP001153404"/>
    </source>
</evidence>